<gene>
    <name evidence="1" type="ORF">GCM10007160_42920</name>
</gene>
<comment type="caution">
    <text evidence="1">The sequence shown here is derived from an EMBL/GenBank/DDBJ whole genome shotgun (WGS) entry which is preliminary data.</text>
</comment>
<accession>A0ABQ2ZEK0</accession>
<protein>
    <submittedName>
        <fullName evidence="1">Uncharacterized protein</fullName>
    </submittedName>
</protein>
<proteinExistence type="predicted"/>
<evidence type="ECO:0000313" key="1">
    <source>
        <dbReference type="EMBL" id="GGY11312.1"/>
    </source>
</evidence>
<dbReference type="Proteomes" id="UP000653056">
    <property type="component" value="Unassembled WGS sequence"/>
</dbReference>
<keyword evidence="2" id="KW-1185">Reference proteome</keyword>
<dbReference type="EMBL" id="BMXS01000043">
    <property type="protein sequence ID" value="GGY11312.1"/>
    <property type="molecule type" value="Genomic_DNA"/>
</dbReference>
<name>A0ABQ2ZEK0_9GAMM</name>
<sequence>MKMANITLQCDVDFPHFSGHASLTAVEVNDAGHEHGEEDPKVFG</sequence>
<reference evidence="2" key="1">
    <citation type="journal article" date="2019" name="Int. J. Syst. Evol. Microbiol.">
        <title>The Global Catalogue of Microorganisms (GCM) 10K type strain sequencing project: providing services to taxonomists for standard genome sequencing and annotation.</title>
        <authorList>
            <consortium name="The Broad Institute Genomics Platform"/>
            <consortium name="The Broad Institute Genome Sequencing Center for Infectious Disease"/>
            <person name="Wu L."/>
            <person name="Ma J."/>
        </authorList>
    </citation>
    <scope>NUCLEOTIDE SEQUENCE [LARGE SCALE GENOMIC DNA]</scope>
    <source>
        <strain evidence="2">KCTC 22228</strain>
    </source>
</reference>
<organism evidence="1 2">
    <name type="scientific">Litchfieldella qijiaojingensis</name>
    <dbReference type="NCBI Taxonomy" id="980347"/>
    <lineage>
        <taxon>Bacteria</taxon>
        <taxon>Pseudomonadati</taxon>
        <taxon>Pseudomonadota</taxon>
        <taxon>Gammaproteobacteria</taxon>
        <taxon>Oceanospirillales</taxon>
        <taxon>Halomonadaceae</taxon>
        <taxon>Litchfieldella</taxon>
    </lineage>
</organism>
<evidence type="ECO:0000313" key="2">
    <source>
        <dbReference type="Proteomes" id="UP000653056"/>
    </source>
</evidence>